<dbReference type="InterPro" id="IPR025712">
    <property type="entry name" value="Nup54_alpha-helical_dom"/>
</dbReference>
<sequence>MLVQQLQDPFWSQTAARQSFKASYLDKLEQMRLIVYSYNPEEAMRNMRQPRLLPNRQREQGMTLDEWNKSFEKNPDENVYIPELLVGFEGLQIRRNQQLERVSSYKKASTYARKRIAELREGERENEELLRSASEQHQVILHQLLQLWQELDSLDLGENREFAMIRQRIGQTVQKLKAKIGQLDNEADNVLNEVYNPQIQQAFTPREAEESLSPDFLNALTQVMKLHQNGLKRMEEDVKRMEGYISVIKSSSSQ</sequence>
<dbReference type="PANTHER" id="PTHR13000:SF0">
    <property type="entry name" value="NUCLEOPORIN P54"/>
    <property type="match status" value="1"/>
</dbReference>
<dbReference type="PANTHER" id="PTHR13000">
    <property type="entry name" value="NUCLEOPORIN P54"/>
    <property type="match status" value="1"/>
</dbReference>
<name>A0A7S3GL62_9EUKA</name>
<feature type="domain" description="Nucleoporin Nup54 alpha-helical" evidence="5">
    <location>
        <begin position="60"/>
        <end position="182"/>
    </location>
</feature>
<dbReference type="GO" id="GO:0036228">
    <property type="term" value="P:protein localization to nuclear inner membrane"/>
    <property type="evidence" value="ECO:0007669"/>
    <property type="project" value="TreeGrafter"/>
</dbReference>
<reference evidence="6" key="1">
    <citation type="submission" date="2021-01" db="EMBL/GenBank/DDBJ databases">
        <authorList>
            <person name="Corre E."/>
            <person name="Pelletier E."/>
            <person name="Niang G."/>
            <person name="Scheremetjew M."/>
            <person name="Finn R."/>
            <person name="Kale V."/>
            <person name="Holt S."/>
            <person name="Cochrane G."/>
            <person name="Meng A."/>
            <person name="Brown T."/>
            <person name="Cohen L."/>
        </authorList>
    </citation>
    <scope>NUCLEOTIDE SEQUENCE</scope>
    <source>
        <strain evidence="6">NIES-2562</strain>
    </source>
</reference>
<evidence type="ECO:0000256" key="4">
    <source>
        <dbReference type="SAM" id="Coils"/>
    </source>
</evidence>
<proteinExistence type="predicted"/>
<dbReference type="InterPro" id="IPR024864">
    <property type="entry name" value="Nup54/Nup57/Nup44"/>
</dbReference>
<organism evidence="6">
    <name type="scientific">Palpitomonas bilix</name>
    <dbReference type="NCBI Taxonomy" id="652834"/>
    <lineage>
        <taxon>Eukaryota</taxon>
        <taxon>Eukaryota incertae sedis</taxon>
    </lineage>
</organism>
<dbReference type="Pfam" id="PF13874">
    <property type="entry name" value="Nup54"/>
    <property type="match status" value="1"/>
</dbReference>
<dbReference type="GO" id="GO:0044613">
    <property type="term" value="C:nuclear pore central transport channel"/>
    <property type="evidence" value="ECO:0007669"/>
    <property type="project" value="TreeGrafter"/>
</dbReference>
<keyword evidence="3" id="KW-0539">Nucleus</keyword>
<dbReference type="GO" id="GO:0006999">
    <property type="term" value="P:nuclear pore organization"/>
    <property type="evidence" value="ECO:0007669"/>
    <property type="project" value="TreeGrafter"/>
</dbReference>
<accession>A0A7S3GL62</accession>
<feature type="coiled-coil region" evidence="4">
    <location>
        <begin position="166"/>
        <end position="193"/>
    </location>
</feature>
<dbReference type="GO" id="GO:0006607">
    <property type="term" value="P:NLS-bearing protein import into nucleus"/>
    <property type="evidence" value="ECO:0007669"/>
    <property type="project" value="TreeGrafter"/>
</dbReference>
<dbReference type="AlphaFoldDB" id="A0A7S3GL62"/>
<evidence type="ECO:0000259" key="5">
    <source>
        <dbReference type="Pfam" id="PF13874"/>
    </source>
</evidence>
<keyword evidence="2" id="KW-0813">Transport</keyword>
<gene>
    <name evidence="6" type="ORF">PBIL07802_LOCUS32122</name>
</gene>
<dbReference type="GO" id="GO:0017056">
    <property type="term" value="F:structural constituent of nuclear pore"/>
    <property type="evidence" value="ECO:0007669"/>
    <property type="project" value="TreeGrafter"/>
</dbReference>
<evidence type="ECO:0000313" key="6">
    <source>
        <dbReference type="EMBL" id="CAE0269769.1"/>
    </source>
</evidence>
<keyword evidence="4" id="KW-0175">Coiled coil</keyword>
<evidence type="ECO:0000256" key="2">
    <source>
        <dbReference type="ARBA" id="ARBA00022448"/>
    </source>
</evidence>
<protein>
    <recommendedName>
        <fullName evidence="5">Nucleoporin Nup54 alpha-helical domain-containing protein</fullName>
    </recommendedName>
</protein>
<dbReference type="EMBL" id="HBIB01048765">
    <property type="protein sequence ID" value="CAE0269769.1"/>
    <property type="molecule type" value="Transcribed_RNA"/>
</dbReference>
<evidence type="ECO:0000256" key="1">
    <source>
        <dbReference type="ARBA" id="ARBA00004123"/>
    </source>
</evidence>
<comment type="subcellular location">
    <subcellularLocation>
        <location evidence="1">Nucleus</location>
    </subcellularLocation>
</comment>
<evidence type="ECO:0000256" key="3">
    <source>
        <dbReference type="ARBA" id="ARBA00023242"/>
    </source>
</evidence>